<evidence type="ECO:0000256" key="4">
    <source>
        <dbReference type="ARBA" id="ARBA00023069"/>
    </source>
</evidence>
<dbReference type="Proteomes" id="UP000886844">
    <property type="component" value="Unassembled WGS sequence"/>
</dbReference>
<dbReference type="NCBIfam" id="NF012200">
    <property type="entry name" value="choice_anch_D"/>
    <property type="match status" value="1"/>
</dbReference>
<dbReference type="PANTHER" id="PTHR37833:SF1">
    <property type="entry name" value="SIGNAL PEPTIDE PROTEIN"/>
    <property type="match status" value="1"/>
</dbReference>
<feature type="signal peptide" evidence="6">
    <location>
        <begin position="1"/>
        <end position="23"/>
    </location>
</feature>
<reference evidence="8" key="1">
    <citation type="journal article" date="2021" name="PeerJ">
        <title>Extensive microbial diversity within the chicken gut microbiome revealed by metagenomics and culture.</title>
        <authorList>
            <person name="Gilroy R."/>
            <person name="Ravi A."/>
            <person name="Getino M."/>
            <person name="Pursley I."/>
            <person name="Horton D.L."/>
            <person name="Alikhan N.F."/>
            <person name="Baker D."/>
            <person name="Gharbi K."/>
            <person name="Hall N."/>
            <person name="Watson M."/>
            <person name="Adriaenssens E.M."/>
            <person name="Foster-Nyarko E."/>
            <person name="Jarju S."/>
            <person name="Secka A."/>
            <person name="Antonio M."/>
            <person name="Oren A."/>
            <person name="Chaudhuri R.R."/>
            <person name="La Ragione R."/>
            <person name="Hildebrand F."/>
            <person name="Pallen M.J."/>
        </authorList>
    </citation>
    <scope>NUCLEOTIDE SEQUENCE</scope>
    <source>
        <strain evidence="8">5134</strain>
    </source>
</reference>
<comment type="caution">
    <text evidence="8">The sequence shown here is derived from an EMBL/GenBank/DDBJ whole genome shotgun (WGS) entry which is preliminary data.</text>
</comment>
<gene>
    <name evidence="8" type="ORF">H9828_10265</name>
</gene>
<keyword evidence="6" id="KW-0732">Signal</keyword>
<feature type="domain" description="HYDIN/VesB/CFA65-like Ig-like" evidence="7">
    <location>
        <begin position="258"/>
        <end position="346"/>
    </location>
</feature>
<sequence length="359" mass="39158">MNAKQIITLIIFTLCGFTAPAQGVLVFETPNWDFGKIQEVDGPVSHTFTGENRGDKPLVILDVVTSCGCTVPRFSKRPILPGQKTEITVTYDPTNRPGIFSKELTVYSSERKKIAALTVQGNVAPRPKSIEELYPVDAGGGLRLTTTLQAFAYIRLGQRVQSTFGYVNDSPRTIRLFLRPLTTSGLLRTQAPTTIAPGERGSINVSYLIPADRPRYGTLRDALEVVVNGRSNGTTLVTHGIGVDPQPSGSEKKSPRSEYSENILKFGPVKQSESTRKLSFTLSNTGTADLIVRAVESEGHVATTLAPGLRIAPGDSFRAEVRLNPGEQEYGVLSEHLIVVTNDPIRPMRRVRVTAIIEE</sequence>
<dbReference type="GO" id="GO:0005737">
    <property type="term" value="C:cytoplasm"/>
    <property type="evidence" value="ECO:0007669"/>
    <property type="project" value="UniProtKB-SubCell"/>
</dbReference>
<dbReference type="InterPro" id="IPR053879">
    <property type="entry name" value="HYDIN_VesB_CFA65-like_Ig"/>
</dbReference>
<evidence type="ECO:0000256" key="2">
    <source>
        <dbReference type="ARBA" id="ARBA00004496"/>
    </source>
</evidence>
<dbReference type="AlphaFoldDB" id="A0A9D2CCU9"/>
<reference evidence="8" key="2">
    <citation type="submission" date="2021-04" db="EMBL/GenBank/DDBJ databases">
        <authorList>
            <person name="Gilroy R."/>
        </authorList>
    </citation>
    <scope>NUCLEOTIDE SEQUENCE</scope>
    <source>
        <strain evidence="8">5134</strain>
    </source>
</reference>
<accession>A0A9D2CCU9</accession>
<dbReference type="PANTHER" id="PTHR37833">
    <property type="entry name" value="LIPOPROTEIN-RELATED"/>
    <property type="match status" value="1"/>
</dbReference>
<evidence type="ECO:0000256" key="1">
    <source>
        <dbReference type="ARBA" id="ARBA00004138"/>
    </source>
</evidence>
<evidence type="ECO:0000256" key="6">
    <source>
        <dbReference type="SAM" id="SignalP"/>
    </source>
</evidence>
<evidence type="ECO:0000259" key="7">
    <source>
        <dbReference type="Pfam" id="PF22544"/>
    </source>
</evidence>
<dbReference type="InterPro" id="IPR013783">
    <property type="entry name" value="Ig-like_fold"/>
</dbReference>
<evidence type="ECO:0000256" key="3">
    <source>
        <dbReference type="ARBA" id="ARBA00022490"/>
    </source>
</evidence>
<dbReference type="Gene3D" id="2.60.40.10">
    <property type="entry name" value="Immunoglobulins"/>
    <property type="match status" value="2"/>
</dbReference>
<keyword evidence="4" id="KW-0969">Cilium</keyword>
<feature type="chain" id="PRO_5039635944" evidence="6">
    <location>
        <begin position="24"/>
        <end position="359"/>
    </location>
</feature>
<dbReference type="EMBL" id="DXDA01000080">
    <property type="protein sequence ID" value="HIY69782.1"/>
    <property type="molecule type" value="Genomic_DNA"/>
</dbReference>
<dbReference type="Pfam" id="PF22544">
    <property type="entry name" value="HYDIN_VesB_CFA65-like_Ig"/>
    <property type="match status" value="1"/>
</dbReference>
<dbReference type="InterPro" id="IPR011467">
    <property type="entry name" value="DUF1573"/>
</dbReference>
<proteinExistence type="predicted"/>
<evidence type="ECO:0000256" key="5">
    <source>
        <dbReference type="ARBA" id="ARBA00023273"/>
    </source>
</evidence>
<protein>
    <submittedName>
        <fullName evidence="8">DUF1573 domain-containing protein</fullName>
    </submittedName>
</protein>
<dbReference type="Pfam" id="PF07610">
    <property type="entry name" value="DUF1573"/>
    <property type="match status" value="1"/>
</dbReference>
<evidence type="ECO:0000313" key="8">
    <source>
        <dbReference type="EMBL" id="HIY69782.1"/>
    </source>
</evidence>
<organism evidence="8 9">
    <name type="scientific">Candidatus Alistipes intestinigallinarum</name>
    <dbReference type="NCBI Taxonomy" id="2838440"/>
    <lineage>
        <taxon>Bacteria</taxon>
        <taxon>Pseudomonadati</taxon>
        <taxon>Bacteroidota</taxon>
        <taxon>Bacteroidia</taxon>
        <taxon>Bacteroidales</taxon>
        <taxon>Rikenellaceae</taxon>
        <taxon>Alistipes</taxon>
    </lineage>
</organism>
<keyword evidence="5" id="KW-0966">Cell projection</keyword>
<keyword evidence="3" id="KW-0963">Cytoplasm</keyword>
<name>A0A9D2CCU9_9BACT</name>
<evidence type="ECO:0000313" key="9">
    <source>
        <dbReference type="Proteomes" id="UP000886844"/>
    </source>
</evidence>
<comment type="subcellular location">
    <subcellularLocation>
        <location evidence="1">Cell projection</location>
        <location evidence="1">Cilium</location>
    </subcellularLocation>
    <subcellularLocation>
        <location evidence="2">Cytoplasm</location>
    </subcellularLocation>
</comment>